<evidence type="ECO:0000256" key="15">
    <source>
        <dbReference type="HAMAP-Rule" id="MF_00283"/>
    </source>
</evidence>
<dbReference type="AlphaFoldDB" id="A0A1M5GRG6"/>
<evidence type="ECO:0000313" key="20">
    <source>
        <dbReference type="EMBL" id="SHG06316.1"/>
    </source>
</evidence>
<comment type="catalytic activity">
    <reaction evidence="14 15">
        <text>tRNA(Phe) + L-phenylalanine + ATP = L-phenylalanyl-tRNA(Phe) + AMP + diphosphate + H(+)</text>
        <dbReference type="Rhea" id="RHEA:19413"/>
        <dbReference type="Rhea" id="RHEA-COMP:9668"/>
        <dbReference type="Rhea" id="RHEA-COMP:9699"/>
        <dbReference type="ChEBI" id="CHEBI:15378"/>
        <dbReference type="ChEBI" id="CHEBI:30616"/>
        <dbReference type="ChEBI" id="CHEBI:33019"/>
        <dbReference type="ChEBI" id="CHEBI:58095"/>
        <dbReference type="ChEBI" id="CHEBI:78442"/>
        <dbReference type="ChEBI" id="CHEBI:78531"/>
        <dbReference type="ChEBI" id="CHEBI:456215"/>
        <dbReference type="EC" id="6.1.1.20"/>
    </reaction>
</comment>
<dbReference type="OrthoDB" id="9805455at2"/>
<keyword evidence="10 15" id="KW-0460">Magnesium</keyword>
<dbReference type="FunFam" id="2.40.50.140:FF:000045">
    <property type="entry name" value="Phenylalanine--tRNA ligase beta subunit"/>
    <property type="match status" value="1"/>
</dbReference>
<evidence type="ECO:0000256" key="14">
    <source>
        <dbReference type="ARBA" id="ARBA00049255"/>
    </source>
</evidence>
<evidence type="ECO:0000256" key="1">
    <source>
        <dbReference type="ARBA" id="ARBA00004496"/>
    </source>
</evidence>
<keyword evidence="5 16" id="KW-0820">tRNA-binding</keyword>
<dbReference type="InterPro" id="IPR004532">
    <property type="entry name" value="Phe-tRNA-ligase_IIc_bsu_bact"/>
</dbReference>
<dbReference type="EC" id="6.1.1.20" evidence="15"/>
<dbReference type="FunFam" id="3.50.40.10:FF:000001">
    <property type="entry name" value="Phenylalanine--tRNA ligase beta subunit"/>
    <property type="match status" value="1"/>
</dbReference>
<evidence type="ECO:0000259" key="18">
    <source>
        <dbReference type="PROSITE" id="PS51447"/>
    </source>
</evidence>
<dbReference type="STRING" id="1121391.SAMN02745206_03196"/>
<dbReference type="PROSITE" id="PS50886">
    <property type="entry name" value="TRBD"/>
    <property type="match status" value="1"/>
</dbReference>
<feature type="binding site" evidence="15">
    <location>
        <position position="455"/>
    </location>
    <ligand>
        <name>Mg(2+)</name>
        <dbReference type="ChEBI" id="CHEBI:18420"/>
        <note>shared with alpha subunit</note>
    </ligand>
</feature>
<keyword evidence="4 15" id="KW-0963">Cytoplasm</keyword>
<dbReference type="GO" id="GO:0004826">
    <property type="term" value="F:phenylalanine-tRNA ligase activity"/>
    <property type="evidence" value="ECO:0007669"/>
    <property type="project" value="UniProtKB-UniRule"/>
</dbReference>
<evidence type="ECO:0000256" key="9">
    <source>
        <dbReference type="ARBA" id="ARBA00022840"/>
    </source>
</evidence>
<comment type="subcellular location">
    <subcellularLocation>
        <location evidence="1 15">Cytoplasm</location>
    </subcellularLocation>
</comment>
<dbReference type="SMART" id="SM00874">
    <property type="entry name" value="B5"/>
    <property type="match status" value="1"/>
</dbReference>
<dbReference type="InterPro" id="IPR045060">
    <property type="entry name" value="Phe-tRNA-ligase_IIc_bsu"/>
</dbReference>
<dbReference type="GO" id="GO:0005524">
    <property type="term" value="F:ATP binding"/>
    <property type="evidence" value="ECO:0007669"/>
    <property type="project" value="UniProtKB-UniRule"/>
</dbReference>
<dbReference type="Gene3D" id="3.30.56.10">
    <property type="match status" value="2"/>
</dbReference>
<dbReference type="NCBIfam" id="NF045760">
    <property type="entry name" value="YtpR"/>
    <property type="match status" value="1"/>
</dbReference>
<evidence type="ECO:0000313" key="21">
    <source>
        <dbReference type="Proteomes" id="UP000184076"/>
    </source>
</evidence>
<dbReference type="Proteomes" id="UP000184076">
    <property type="component" value="Unassembled WGS sequence"/>
</dbReference>
<dbReference type="PANTHER" id="PTHR10947:SF0">
    <property type="entry name" value="PHENYLALANINE--TRNA LIGASE BETA SUBUNIT"/>
    <property type="match status" value="1"/>
</dbReference>
<keyword evidence="12 15" id="KW-0648">Protein biosynthesis</keyword>
<dbReference type="Pfam" id="PF03484">
    <property type="entry name" value="B5"/>
    <property type="match status" value="1"/>
</dbReference>
<feature type="binding site" evidence="15">
    <location>
        <position position="461"/>
    </location>
    <ligand>
        <name>Mg(2+)</name>
        <dbReference type="ChEBI" id="CHEBI:18420"/>
        <note>shared with alpha subunit</note>
    </ligand>
</feature>
<dbReference type="InterPro" id="IPR005147">
    <property type="entry name" value="tRNA_synthase_B5-dom"/>
</dbReference>
<dbReference type="GO" id="GO:0009328">
    <property type="term" value="C:phenylalanine-tRNA ligase complex"/>
    <property type="evidence" value="ECO:0007669"/>
    <property type="project" value="TreeGrafter"/>
</dbReference>
<dbReference type="CDD" id="cd02796">
    <property type="entry name" value="tRNA_bind_bactPheRS"/>
    <property type="match status" value="1"/>
</dbReference>
<reference evidence="21" key="1">
    <citation type="submission" date="2016-11" db="EMBL/GenBank/DDBJ databases">
        <authorList>
            <person name="Varghese N."/>
            <person name="Submissions S."/>
        </authorList>
    </citation>
    <scope>NUCLEOTIDE SEQUENCE [LARGE SCALE GENOMIC DNA]</scope>
    <source>
        <strain evidence="21">DSM 9756</strain>
    </source>
</reference>
<dbReference type="SUPFAM" id="SSF50249">
    <property type="entry name" value="Nucleic acid-binding proteins"/>
    <property type="match status" value="1"/>
</dbReference>
<gene>
    <name evidence="15" type="primary">pheT</name>
    <name evidence="20" type="ORF">SAMN02745206_03196</name>
</gene>
<dbReference type="Pfam" id="PF01588">
    <property type="entry name" value="tRNA_bind"/>
    <property type="match status" value="1"/>
</dbReference>
<dbReference type="Gene3D" id="3.30.70.380">
    <property type="entry name" value="Ferrodoxin-fold anticodon-binding domain"/>
    <property type="match status" value="1"/>
</dbReference>
<dbReference type="PANTHER" id="PTHR10947">
    <property type="entry name" value="PHENYLALANYL-TRNA SYNTHETASE BETA CHAIN AND LEUCINE-RICH REPEAT-CONTAINING PROTEIN 47"/>
    <property type="match status" value="1"/>
</dbReference>
<feature type="domain" description="B5" evidence="19">
    <location>
        <begin position="401"/>
        <end position="477"/>
    </location>
</feature>
<evidence type="ECO:0000259" key="19">
    <source>
        <dbReference type="PROSITE" id="PS51483"/>
    </source>
</evidence>
<dbReference type="Pfam" id="PF17759">
    <property type="entry name" value="tRNA_synthFbeta"/>
    <property type="match status" value="1"/>
</dbReference>
<dbReference type="NCBIfam" id="TIGR00472">
    <property type="entry name" value="pheT_bact"/>
    <property type="match status" value="1"/>
</dbReference>
<dbReference type="InterPro" id="IPR002547">
    <property type="entry name" value="tRNA-bd_dom"/>
</dbReference>
<dbReference type="Gene3D" id="2.40.50.140">
    <property type="entry name" value="Nucleic acid-binding proteins"/>
    <property type="match status" value="1"/>
</dbReference>
<keyword evidence="21" id="KW-1185">Reference proteome</keyword>
<dbReference type="InterPro" id="IPR012340">
    <property type="entry name" value="NA-bd_OB-fold"/>
</dbReference>
<dbReference type="RefSeq" id="WP_073041240.1">
    <property type="nucleotide sequence ID" value="NZ_FQVB01000039.1"/>
</dbReference>
<evidence type="ECO:0000256" key="2">
    <source>
        <dbReference type="ARBA" id="ARBA00008653"/>
    </source>
</evidence>
<name>A0A1M5GRG6_9BACT</name>
<dbReference type="InterPro" id="IPR005121">
    <property type="entry name" value="Fdx_antiC-bd"/>
</dbReference>
<evidence type="ECO:0000256" key="16">
    <source>
        <dbReference type="PROSITE-ProRule" id="PRU00209"/>
    </source>
</evidence>
<dbReference type="FunFam" id="3.30.70.380:FF:000001">
    <property type="entry name" value="Phenylalanine--tRNA ligase beta subunit"/>
    <property type="match status" value="1"/>
</dbReference>
<dbReference type="SUPFAM" id="SSF54991">
    <property type="entry name" value="Anticodon-binding domain of PheRS"/>
    <property type="match status" value="1"/>
</dbReference>
<dbReference type="Pfam" id="PF03483">
    <property type="entry name" value="B3_4"/>
    <property type="match status" value="1"/>
</dbReference>
<keyword evidence="6 15" id="KW-0436">Ligase</keyword>
<feature type="binding site" evidence="15">
    <location>
        <position position="465"/>
    </location>
    <ligand>
        <name>Mg(2+)</name>
        <dbReference type="ChEBI" id="CHEBI:18420"/>
        <note>shared with alpha subunit</note>
    </ligand>
</feature>
<evidence type="ECO:0000256" key="5">
    <source>
        <dbReference type="ARBA" id="ARBA00022555"/>
    </source>
</evidence>
<dbReference type="InterPro" id="IPR005146">
    <property type="entry name" value="B3/B4_tRNA-bd"/>
</dbReference>
<evidence type="ECO:0000259" key="17">
    <source>
        <dbReference type="PROSITE" id="PS50886"/>
    </source>
</evidence>
<evidence type="ECO:0000256" key="13">
    <source>
        <dbReference type="ARBA" id="ARBA00023146"/>
    </source>
</evidence>
<comment type="similarity">
    <text evidence="2 15">Belongs to the phenylalanyl-tRNA synthetase beta subunit family. Type 1 subfamily.</text>
</comment>
<dbReference type="Gene3D" id="3.30.930.10">
    <property type="entry name" value="Bira Bifunctional Protein, Domain 2"/>
    <property type="match status" value="1"/>
</dbReference>
<organism evidence="20 21">
    <name type="scientific">Desulfacinum infernum DSM 9756</name>
    <dbReference type="NCBI Taxonomy" id="1121391"/>
    <lineage>
        <taxon>Bacteria</taxon>
        <taxon>Pseudomonadati</taxon>
        <taxon>Thermodesulfobacteriota</taxon>
        <taxon>Syntrophobacteria</taxon>
        <taxon>Syntrophobacterales</taxon>
        <taxon>Syntrophobacteraceae</taxon>
        <taxon>Desulfacinum</taxon>
    </lineage>
</organism>
<keyword evidence="8 15" id="KW-0547">Nucleotide-binding</keyword>
<dbReference type="PROSITE" id="PS51483">
    <property type="entry name" value="B5"/>
    <property type="match status" value="1"/>
</dbReference>
<dbReference type="InterPro" id="IPR041616">
    <property type="entry name" value="PheRS_beta_core"/>
</dbReference>
<dbReference type="SMART" id="SM00873">
    <property type="entry name" value="B3_4"/>
    <property type="match status" value="1"/>
</dbReference>
<keyword evidence="9 15" id="KW-0067">ATP-binding</keyword>
<evidence type="ECO:0000256" key="6">
    <source>
        <dbReference type="ARBA" id="ARBA00022598"/>
    </source>
</evidence>
<protein>
    <recommendedName>
        <fullName evidence="15">Phenylalanine--tRNA ligase beta subunit</fullName>
        <ecNumber evidence="15">6.1.1.20</ecNumber>
    </recommendedName>
    <alternativeName>
        <fullName evidence="15">Phenylalanyl-tRNA synthetase beta subunit</fullName>
        <shortName evidence="15">PheRS</shortName>
    </alternativeName>
</protein>
<keyword evidence="11 16" id="KW-0694">RNA-binding</keyword>
<evidence type="ECO:0000256" key="8">
    <source>
        <dbReference type="ARBA" id="ARBA00022741"/>
    </source>
</evidence>
<evidence type="ECO:0000256" key="11">
    <source>
        <dbReference type="ARBA" id="ARBA00022884"/>
    </source>
</evidence>
<dbReference type="Pfam" id="PF03147">
    <property type="entry name" value="FDX-ACB"/>
    <property type="match status" value="1"/>
</dbReference>
<dbReference type="SUPFAM" id="SSF46955">
    <property type="entry name" value="Putative DNA-binding domain"/>
    <property type="match status" value="1"/>
</dbReference>
<dbReference type="InterPro" id="IPR020825">
    <property type="entry name" value="Phe-tRNA_synthase-like_B3/B4"/>
</dbReference>
<dbReference type="InterPro" id="IPR033714">
    <property type="entry name" value="tRNA_bind_bactPheRS"/>
</dbReference>
<dbReference type="PROSITE" id="PS51447">
    <property type="entry name" value="FDX_ACB"/>
    <property type="match status" value="1"/>
</dbReference>
<dbReference type="GO" id="GO:0000287">
    <property type="term" value="F:magnesium ion binding"/>
    <property type="evidence" value="ECO:0007669"/>
    <property type="project" value="UniProtKB-UniRule"/>
</dbReference>
<evidence type="ECO:0000256" key="7">
    <source>
        <dbReference type="ARBA" id="ARBA00022723"/>
    </source>
</evidence>
<evidence type="ECO:0000256" key="3">
    <source>
        <dbReference type="ARBA" id="ARBA00011209"/>
    </source>
</evidence>
<dbReference type="GO" id="GO:0006432">
    <property type="term" value="P:phenylalanyl-tRNA aminoacylation"/>
    <property type="evidence" value="ECO:0007669"/>
    <property type="project" value="UniProtKB-UniRule"/>
</dbReference>
<evidence type="ECO:0000256" key="4">
    <source>
        <dbReference type="ARBA" id="ARBA00022490"/>
    </source>
</evidence>
<feature type="binding site" evidence="15">
    <location>
        <position position="464"/>
    </location>
    <ligand>
        <name>Mg(2+)</name>
        <dbReference type="ChEBI" id="CHEBI:18420"/>
        <note>shared with alpha subunit</note>
    </ligand>
</feature>
<dbReference type="InterPro" id="IPR009061">
    <property type="entry name" value="DNA-bd_dom_put_sf"/>
</dbReference>
<dbReference type="GO" id="GO:0000049">
    <property type="term" value="F:tRNA binding"/>
    <property type="evidence" value="ECO:0007669"/>
    <property type="project" value="UniProtKB-UniRule"/>
</dbReference>
<dbReference type="InterPro" id="IPR036690">
    <property type="entry name" value="Fdx_antiC-bd_sf"/>
</dbReference>
<dbReference type="SUPFAM" id="SSF56037">
    <property type="entry name" value="PheT/TilS domain"/>
    <property type="match status" value="1"/>
</dbReference>
<sequence>MRVSTQWLKDYVDLTVDADTLADRLTMAGLEVESVERPHAFLTQVVVARVDAVRPHPNADKLRLCDVHDGTRIRQVVCGAPNVAPGQVVALALPGAVLPNGQKLSEAKIRGQLSEGMLCSQRELFLGEDASGIWVLDPHLPLGKTLLEAMDLDDAVLDVSITPNRGDCLSMVGVAREVAAICGTQLRYPEITLAEDGPSIHDTASVTIQDPVGCPRYAARLIRGVRIGPSPQWMKRRLEAAGIRSINNVVDVTNYVMMELGQPLHAFDYERLREGRIVVRRARSGERFSTLDGVERTLFDDTLLICDGVGPVAIAGIMGGLDSEITDQTTQVLIESAYFQPEGIRRSSRKLGLRTESSYRFERGIDPEGVIRAVDRAAQLMVQLAGGVLAKGVIDEYPAPIARPTIELRVAKVNRFLGLDLDAGDMARVLESIEMQVESKDPETLLVTPPSCRSDVTREVDLAEEVARLVGYDRVPVTHATAPLYADPPDPHATLRQKLKETLTAIGFDEVLTYSFIPEKALQDLGLPEGDPRLQPVRLLNPLSEEQAVMRTSLLPGLLLTARHNFDRANTDLRLFELSKVFLPREGEALPQEDHHLVGILAGRRVPHPLYGSEETVDYADAKGAVEAVLERFHLGPDAVRFSREPLPPYCDPSMGAAIHVADTLVGSVGRVHPDVQEAFDLKRDTYYLELDFETLYRLKRPHPGFSPLPKFPSVTRDMALIVADDLPVAAPLDYIRSLREPLVEQVDLFDLYRGKQLGEGRKSVGYRIVYRAPDRNLTDEEVNALHERITEKVLAAFDAQLR</sequence>
<evidence type="ECO:0000256" key="10">
    <source>
        <dbReference type="ARBA" id="ARBA00022842"/>
    </source>
</evidence>
<dbReference type="EMBL" id="FQVB01000039">
    <property type="protein sequence ID" value="SHG06316.1"/>
    <property type="molecule type" value="Genomic_DNA"/>
</dbReference>
<dbReference type="CDD" id="cd00769">
    <property type="entry name" value="PheRS_beta_core"/>
    <property type="match status" value="1"/>
</dbReference>
<proteinExistence type="inferred from homology"/>
<dbReference type="SUPFAM" id="SSF55681">
    <property type="entry name" value="Class II aaRS and biotin synthetases"/>
    <property type="match status" value="1"/>
</dbReference>
<feature type="domain" description="FDX-ACB" evidence="18">
    <location>
        <begin position="710"/>
        <end position="803"/>
    </location>
</feature>
<feature type="domain" description="TRNA-binding" evidence="17">
    <location>
        <begin position="39"/>
        <end position="147"/>
    </location>
</feature>
<dbReference type="InterPro" id="IPR045864">
    <property type="entry name" value="aa-tRNA-synth_II/BPL/LPL"/>
</dbReference>
<evidence type="ECO:0000256" key="12">
    <source>
        <dbReference type="ARBA" id="ARBA00022917"/>
    </source>
</evidence>
<accession>A0A1M5GRG6</accession>
<keyword evidence="13 15" id="KW-0030">Aminoacyl-tRNA synthetase</keyword>
<comment type="cofactor">
    <cofactor evidence="15">
        <name>Mg(2+)</name>
        <dbReference type="ChEBI" id="CHEBI:18420"/>
    </cofactor>
    <text evidence="15">Binds 2 magnesium ions per tetramer.</text>
</comment>
<keyword evidence="7 15" id="KW-0479">Metal-binding</keyword>
<comment type="subunit">
    <text evidence="3 15">Tetramer of two alpha and two beta subunits.</text>
</comment>
<dbReference type="HAMAP" id="MF_00283">
    <property type="entry name" value="Phe_tRNA_synth_beta1"/>
    <property type="match status" value="1"/>
</dbReference>
<dbReference type="Gene3D" id="3.50.40.10">
    <property type="entry name" value="Phenylalanyl-trna Synthetase, Chain B, domain 3"/>
    <property type="match status" value="1"/>
</dbReference>
<dbReference type="SMART" id="SM00896">
    <property type="entry name" value="FDX-ACB"/>
    <property type="match status" value="1"/>
</dbReference>